<evidence type="ECO:0000256" key="1">
    <source>
        <dbReference type="ARBA" id="ARBA00004604"/>
    </source>
</evidence>
<evidence type="ECO:0000313" key="7">
    <source>
        <dbReference type="Proteomes" id="UP000092462"/>
    </source>
</evidence>
<reference evidence="6" key="1">
    <citation type="submission" date="2022-08" db="UniProtKB">
        <authorList>
            <consortium name="EnsemblMetazoa"/>
        </authorList>
    </citation>
    <scope>IDENTIFICATION</scope>
    <source>
        <strain evidence="6">Israel</strain>
    </source>
</reference>
<dbReference type="GO" id="GO:0042273">
    <property type="term" value="P:ribosomal large subunit biogenesis"/>
    <property type="evidence" value="ECO:0007669"/>
    <property type="project" value="TreeGrafter"/>
</dbReference>
<proteinExistence type="inferred from homology"/>
<evidence type="ECO:0000313" key="6">
    <source>
        <dbReference type="EnsemblMetazoa" id="PPAI008428-PA"/>
    </source>
</evidence>
<organism evidence="6 7">
    <name type="scientific">Phlebotomus papatasi</name>
    <name type="common">Sandfly</name>
    <dbReference type="NCBI Taxonomy" id="29031"/>
    <lineage>
        <taxon>Eukaryota</taxon>
        <taxon>Metazoa</taxon>
        <taxon>Ecdysozoa</taxon>
        <taxon>Arthropoda</taxon>
        <taxon>Hexapoda</taxon>
        <taxon>Insecta</taxon>
        <taxon>Pterygota</taxon>
        <taxon>Neoptera</taxon>
        <taxon>Endopterygota</taxon>
        <taxon>Diptera</taxon>
        <taxon>Nematocera</taxon>
        <taxon>Psychodoidea</taxon>
        <taxon>Psychodidae</taxon>
        <taxon>Phlebotomus</taxon>
        <taxon>Phlebotomus</taxon>
    </lineage>
</organism>
<accession>A0A1B0DJK4</accession>
<evidence type="ECO:0000256" key="2">
    <source>
        <dbReference type="ARBA" id="ARBA00008479"/>
    </source>
</evidence>
<dbReference type="GO" id="GO:0005730">
    <property type="term" value="C:nucleolus"/>
    <property type="evidence" value="ECO:0007669"/>
    <property type="project" value="UniProtKB-SubCell"/>
</dbReference>
<comment type="similarity">
    <text evidence="2">Belongs to the NOP16 family.</text>
</comment>
<dbReference type="EnsemblMetazoa" id="PPAI008428-RA">
    <property type="protein sequence ID" value="PPAI008428-PA"/>
    <property type="gene ID" value="PPAI008428"/>
</dbReference>
<feature type="compositionally biased region" description="Basic residues" evidence="5">
    <location>
        <begin position="1"/>
        <end position="11"/>
    </location>
</feature>
<sequence>MVKVRKQRQKKSYNYAANRKRMNKKQTRDGKIKCPEAKGAWEKSRTVSKNFKNMGLSSDPNAAIPIRKSQKQRVEVLKKSLQSRDIPKDVVSNALEAGTRRRGRRWLHQRGHVAKELEENANAPRESGFRYSKGQVTLISYYLDKYKLNYKAMVRDRKNYEQETWKQLRRKIRKFLSIQEHVDGYLKSRGLERLSLEEEDTDSD</sequence>
<evidence type="ECO:0000256" key="4">
    <source>
        <dbReference type="ARBA" id="ARBA00023242"/>
    </source>
</evidence>
<evidence type="ECO:0000256" key="5">
    <source>
        <dbReference type="SAM" id="MobiDB-lite"/>
    </source>
</evidence>
<keyword evidence="4" id="KW-0539">Nucleus</keyword>
<dbReference type="InterPro" id="IPR019002">
    <property type="entry name" value="Ribosome_biogenesis_Nop16"/>
</dbReference>
<dbReference type="VEuPathDB" id="VectorBase:PPAPM1_000880"/>
<dbReference type="PANTHER" id="PTHR13243">
    <property type="entry name" value="HSPC111 PROTEIN-RELATED"/>
    <property type="match status" value="1"/>
</dbReference>
<protein>
    <recommendedName>
        <fullName evidence="3">Nucleolar protein 16</fullName>
    </recommendedName>
</protein>
<dbReference type="EMBL" id="AJVK01035066">
    <property type="status" value="NOT_ANNOTATED_CDS"/>
    <property type="molecule type" value="Genomic_DNA"/>
</dbReference>
<feature type="region of interest" description="Disordered" evidence="5">
    <location>
        <begin position="1"/>
        <end position="30"/>
    </location>
</feature>
<dbReference type="VEuPathDB" id="VectorBase:PPAI008428"/>
<comment type="subcellular location">
    <subcellularLocation>
        <location evidence="1">Nucleus</location>
        <location evidence="1">Nucleolus</location>
    </subcellularLocation>
</comment>
<dbReference type="Pfam" id="PF09420">
    <property type="entry name" value="Nop16"/>
    <property type="match status" value="1"/>
</dbReference>
<keyword evidence="7" id="KW-1185">Reference proteome</keyword>
<name>A0A1B0DJK4_PHLPP</name>
<dbReference type="PANTHER" id="PTHR13243:SF1">
    <property type="entry name" value="NUCLEOLAR PROTEIN 16"/>
    <property type="match status" value="1"/>
</dbReference>
<dbReference type="Proteomes" id="UP000092462">
    <property type="component" value="Unassembled WGS sequence"/>
</dbReference>
<dbReference type="AlphaFoldDB" id="A0A1B0DJK4"/>
<evidence type="ECO:0000256" key="3">
    <source>
        <dbReference type="ARBA" id="ARBA00015522"/>
    </source>
</evidence>